<feature type="binding site" evidence="7">
    <location>
        <position position="71"/>
    </location>
    <ligand>
        <name>substrate</name>
    </ligand>
</feature>
<evidence type="ECO:0000256" key="3">
    <source>
        <dbReference type="ARBA" id="ARBA00022741"/>
    </source>
</evidence>
<dbReference type="InterPro" id="IPR027417">
    <property type="entry name" value="P-loop_NTPase"/>
</dbReference>
<dbReference type="PANTHER" id="PTHR21087">
    <property type="entry name" value="SHIKIMATE KINASE"/>
    <property type="match status" value="1"/>
</dbReference>
<feature type="binding site" evidence="7">
    <location>
        <position position="48"/>
    </location>
    <ligand>
        <name>substrate</name>
    </ligand>
</feature>
<reference evidence="8 9" key="1">
    <citation type="submission" date="2020-08" db="EMBL/GenBank/DDBJ databases">
        <title>Genome public.</title>
        <authorList>
            <person name="Liu C."/>
            <person name="Sun Q."/>
        </authorList>
    </citation>
    <scope>NUCLEOTIDE SEQUENCE [LARGE SCALE GENOMIC DNA]</scope>
    <source>
        <strain evidence="8 9">NSJ-56</strain>
    </source>
</reference>
<keyword evidence="7" id="KW-0479">Metal-binding</keyword>
<evidence type="ECO:0000313" key="8">
    <source>
        <dbReference type="EMBL" id="MBC5621862.1"/>
    </source>
</evidence>
<dbReference type="PRINTS" id="PR01100">
    <property type="entry name" value="SHIKIMTKNASE"/>
</dbReference>
<feature type="binding site" evidence="7">
    <location>
        <position position="24"/>
    </location>
    <ligand>
        <name>substrate</name>
    </ligand>
</feature>
<keyword evidence="6 7" id="KW-0057">Aromatic amino acid biosynthesis</keyword>
<comment type="function">
    <text evidence="7">Catalyzes the specific phosphorylation of the 3-hydroxyl group of shikimic acid using ATP as a cosubstrate.</text>
</comment>
<keyword evidence="1 7" id="KW-0028">Amino-acid biosynthesis</keyword>
<comment type="caution">
    <text evidence="7">Lacks conserved residue(s) required for the propagation of feature annotation.</text>
</comment>
<dbReference type="GO" id="GO:0016301">
    <property type="term" value="F:kinase activity"/>
    <property type="evidence" value="ECO:0007669"/>
    <property type="project" value="UniProtKB-KW"/>
</dbReference>
<dbReference type="Proteomes" id="UP000646484">
    <property type="component" value="Unassembled WGS sequence"/>
</dbReference>
<sequence>MASGKTTFGRELAEEKGMSFRDLDSLVEERAGCCIPDIFAREGEGYFRELERDVLREFCARGDDFVLATGGGTPCFFDNMERMNAAGHTLFLDTSLPVIIGRLREQRATRPLLAGLSDEELESHVKKHLDSRLPFYLMAKERL</sequence>
<evidence type="ECO:0000256" key="6">
    <source>
        <dbReference type="ARBA" id="ARBA00023141"/>
    </source>
</evidence>
<organism evidence="8 9">
    <name type="scientific">Butyricimonas hominis</name>
    <dbReference type="NCBI Taxonomy" id="2763032"/>
    <lineage>
        <taxon>Bacteria</taxon>
        <taxon>Pseudomonadati</taxon>
        <taxon>Bacteroidota</taxon>
        <taxon>Bacteroidia</taxon>
        <taxon>Bacteroidales</taxon>
        <taxon>Odoribacteraceae</taxon>
        <taxon>Butyricimonas</taxon>
    </lineage>
</organism>
<feature type="binding site" evidence="7">
    <location>
        <position position="132"/>
    </location>
    <ligand>
        <name>substrate</name>
    </ligand>
</feature>
<dbReference type="Pfam" id="PF01202">
    <property type="entry name" value="SKI"/>
    <property type="match status" value="1"/>
</dbReference>
<feature type="binding site" evidence="7">
    <location>
        <position position="110"/>
    </location>
    <ligand>
        <name>ATP</name>
        <dbReference type="ChEBI" id="CHEBI:30616"/>
    </ligand>
</feature>
<comment type="subcellular location">
    <subcellularLocation>
        <location evidence="7">Cytoplasm</location>
    </subcellularLocation>
</comment>
<keyword evidence="4 7" id="KW-0418">Kinase</keyword>
<proteinExistence type="inferred from homology"/>
<dbReference type="InterPro" id="IPR000623">
    <property type="entry name" value="Shikimate_kinase/TSH1"/>
</dbReference>
<evidence type="ECO:0000256" key="2">
    <source>
        <dbReference type="ARBA" id="ARBA00022679"/>
    </source>
</evidence>
<comment type="similarity">
    <text evidence="7">Belongs to the shikimate kinase family.</text>
</comment>
<dbReference type="Gene3D" id="3.40.50.300">
    <property type="entry name" value="P-loop containing nucleotide triphosphate hydrolases"/>
    <property type="match status" value="1"/>
</dbReference>
<evidence type="ECO:0000256" key="4">
    <source>
        <dbReference type="ARBA" id="ARBA00022777"/>
    </source>
</evidence>
<dbReference type="HAMAP" id="MF_00109">
    <property type="entry name" value="Shikimate_kinase"/>
    <property type="match status" value="1"/>
</dbReference>
<dbReference type="PANTHER" id="PTHR21087:SF16">
    <property type="entry name" value="SHIKIMATE KINASE 1, CHLOROPLASTIC"/>
    <property type="match status" value="1"/>
</dbReference>
<gene>
    <name evidence="7" type="primary">aroK</name>
    <name evidence="8" type="ORF">H8S64_12210</name>
</gene>
<dbReference type="EMBL" id="JACOOH010000005">
    <property type="protein sequence ID" value="MBC5621862.1"/>
    <property type="molecule type" value="Genomic_DNA"/>
</dbReference>
<comment type="caution">
    <text evidence="8">The sequence shown here is derived from an EMBL/GenBank/DDBJ whole genome shotgun (WGS) entry which is preliminary data.</text>
</comment>
<keyword evidence="2 7" id="KW-0808">Transferase</keyword>
<feature type="binding site" evidence="7">
    <location>
        <position position="6"/>
    </location>
    <ligand>
        <name>Mg(2+)</name>
        <dbReference type="ChEBI" id="CHEBI:18420"/>
    </ligand>
</feature>
<dbReference type="SUPFAM" id="SSF52540">
    <property type="entry name" value="P-loop containing nucleoside triphosphate hydrolases"/>
    <property type="match status" value="1"/>
</dbReference>
<evidence type="ECO:0000256" key="1">
    <source>
        <dbReference type="ARBA" id="ARBA00022605"/>
    </source>
</evidence>
<evidence type="ECO:0000256" key="5">
    <source>
        <dbReference type="ARBA" id="ARBA00022840"/>
    </source>
</evidence>
<name>A0ABR7D1R2_9BACT</name>
<keyword evidence="7" id="KW-0460">Magnesium</keyword>
<accession>A0ABR7D1R2</accession>
<evidence type="ECO:0000313" key="9">
    <source>
        <dbReference type="Proteomes" id="UP000646484"/>
    </source>
</evidence>
<keyword evidence="7" id="KW-0963">Cytoplasm</keyword>
<feature type="binding site" evidence="7">
    <location>
        <begin position="2"/>
        <end position="7"/>
    </location>
    <ligand>
        <name>ATP</name>
        <dbReference type="ChEBI" id="CHEBI:30616"/>
    </ligand>
</feature>
<comment type="pathway">
    <text evidence="7">Metabolic intermediate biosynthesis; chorismate biosynthesis; chorismate from D-erythrose 4-phosphate and phosphoenolpyruvate: step 5/7.</text>
</comment>
<dbReference type="InterPro" id="IPR031322">
    <property type="entry name" value="Shikimate/glucono_kinase"/>
</dbReference>
<keyword evidence="9" id="KW-1185">Reference proteome</keyword>
<comment type="subunit">
    <text evidence="7">Monomer.</text>
</comment>
<keyword evidence="5 7" id="KW-0067">ATP-binding</keyword>
<comment type="cofactor">
    <cofactor evidence="7">
        <name>Mg(2+)</name>
        <dbReference type="ChEBI" id="CHEBI:18420"/>
    </cofactor>
    <text evidence="7">Binds 1 Mg(2+) ion per subunit.</text>
</comment>
<dbReference type="EC" id="2.7.1.71" evidence="7"/>
<evidence type="ECO:0000256" key="7">
    <source>
        <dbReference type="HAMAP-Rule" id="MF_00109"/>
    </source>
</evidence>
<keyword evidence="3 7" id="KW-0547">Nucleotide-binding</keyword>
<protein>
    <recommendedName>
        <fullName evidence="7">Shikimate kinase</fullName>
        <shortName evidence="7">SK</shortName>
        <ecNumber evidence="7">2.7.1.71</ecNumber>
    </recommendedName>
</protein>
<comment type="catalytic activity">
    <reaction evidence="7">
        <text>shikimate + ATP = 3-phosphoshikimate + ADP + H(+)</text>
        <dbReference type="Rhea" id="RHEA:13121"/>
        <dbReference type="ChEBI" id="CHEBI:15378"/>
        <dbReference type="ChEBI" id="CHEBI:30616"/>
        <dbReference type="ChEBI" id="CHEBI:36208"/>
        <dbReference type="ChEBI" id="CHEBI:145989"/>
        <dbReference type="ChEBI" id="CHEBI:456216"/>
        <dbReference type="EC" id="2.7.1.71"/>
    </reaction>
</comment>
<dbReference type="CDD" id="cd00464">
    <property type="entry name" value="SK"/>
    <property type="match status" value="1"/>
</dbReference>